<dbReference type="InterPro" id="IPR027558">
    <property type="entry name" value="Pre_pil_HX9DG_C"/>
</dbReference>
<dbReference type="eggNOG" id="COG0526">
    <property type="taxonomic scope" value="Bacteria"/>
</dbReference>
<dbReference type="RefSeq" id="WP_015246878.1">
    <property type="nucleotide sequence ID" value="NC_019892.1"/>
</dbReference>
<accession>L0DEC9</accession>
<dbReference type="HOGENOM" id="CLU_327006_0_0_0"/>
<organism evidence="3 4">
    <name type="scientific">Singulisphaera acidiphila (strain ATCC BAA-1392 / DSM 18658 / VKM B-2454 / MOB10)</name>
    <dbReference type="NCBI Taxonomy" id="886293"/>
    <lineage>
        <taxon>Bacteria</taxon>
        <taxon>Pseudomonadati</taxon>
        <taxon>Planctomycetota</taxon>
        <taxon>Planctomycetia</taxon>
        <taxon>Isosphaerales</taxon>
        <taxon>Isosphaeraceae</taxon>
        <taxon>Singulisphaera</taxon>
    </lineage>
</organism>
<dbReference type="SUPFAM" id="SSF54523">
    <property type="entry name" value="Pili subunits"/>
    <property type="match status" value="1"/>
</dbReference>
<evidence type="ECO:0000313" key="3">
    <source>
        <dbReference type="EMBL" id="AGA27734.1"/>
    </source>
</evidence>
<feature type="domain" description="DUF1559" evidence="2">
    <location>
        <begin position="638"/>
        <end position="788"/>
    </location>
</feature>
<dbReference type="KEGG" id="saci:Sinac_3477"/>
<dbReference type="NCBIfam" id="TIGR04294">
    <property type="entry name" value="pre_pil_HX9DG"/>
    <property type="match status" value="1"/>
</dbReference>
<name>L0DEC9_SINAD</name>
<dbReference type="InterPro" id="IPR045584">
    <property type="entry name" value="Pilin-like"/>
</dbReference>
<feature type="signal peptide" evidence="1">
    <location>
        <begin position="1"/>
        <end position="30"/>
    </location>
</feature>
<evidence type="ECO:0000259" key="2">
    <source>
        <dbReference type="Pfam" id="PF07596"/>
    </source>
</evidence>
<evidence type="ECO:0000256" key="1">
    <source>
        <dbReference type="SAM" id="SignalP"/>
    </source>
</evidence>
<gene>
    <name evidence="3" type="ordered locus">Sinac_3477</name>
</gene>
<dbReference type="AlphaFoldDB" id="L0DEC9"/>
<dbReference type="Pfam" id="PF07596">
    <property type="entry name" value="SBP_bac_10"/>
    <property type="match status" value="1"/>
</dbReference>
<keyword evidence="4" id="KW-1185">Reference proteome</keyword>
<evidence type="ECO:0000313" key="4">
    <source>
        <dbReference type="Proteomes" id="UP000010798"/>
    </source>
</evidence>
<feature type="chain" id="PRO_5003940739" description="DUF1559 domain-containing protein" evidence="1">
    <location>
        <begin position="31"/>
        <end position="854"/>
    </location>
</feature>
<proteinExistence type="predicted"/>
<dbReference type="eggNOG" id="COG1595">
    <property type="taxonomic scope" value="Bacteria"/>
</dbReference>
<keyword evidence="1" id="KW-0732">Signal</keyword>
<dbReference type="EMBL" id="CP003364">
    <property type="protein sequence ID" value="AGA27734.1"/>
    <property type="molecule type" value="Genomic_DNA"/>
</dbReference>
<reference evidence="3 4" key="1">
    <citation type="submission" date="2012-02" db="EMBL/GenBank/DDBJ databases">
        <title>Complete sequence of chromosome of Singulisphaera acidiphila DSM 18658.</title>
        <authorList>
            <consortium name="US DOE Joint Genome Institute (JGI-PGF)"/>
            <person name="Lucas S."/>
            <person name="Copeland A."/>
            <person name="Lapidus A."/>
            <person name="Glavina del Rio T."/>
            <person name="Dalin E."/>
            <person name="Tice H."/>
            <person name="Bruce D."/>
            <person name="Goodwin L."/>
            <person name="Pitluck S."/>
            <person name="Peters L."/>
            <person name="Ovchinnikova G."/>
            <person name="Chertkov O."/>
            <person name="Kyrpides N."/>
            <person name="Mavromatis K."/>
            <person name="Ivanova N."/>
            <person name="Brettin T."/>
            <person name="Detter J.C."/>
            <person name="Han C."/>
            <person name="Larimer F."/>
            <person name="Land M."/>
            <person name="Hauser L."/>
            <person name="Markowitz V."/>
            <person name="Cheng J.-F."/>
            <person name="Hugenholtz P."/>
            <person name="Woyke T."/>
            <person name="Wu D."/>
            <person name="Tindall B."/>
            <person name="Pomrenke H."/>
            <person name="Brambilla E."/>
            <person name="Klenk H.-P."/>
            <person name="Eisen J.A."/>
        </authorList>
    </citation>
    <scope>NUCLEOTIDE SEQUENCE [LARGE SCALE GENOMIC DNA]</scope>
    <source>
        <strain evidence="4">ATCC BAA-1392 / DSM 18658 / VKM B-2454 / MOB10</strain>
    </source>
</reference>
<dbReference type="Proteomes" id="UP000010798">
    <property type="component" value="Chromosome"/>
</dbReference>
<dbReference type="STRING" id="886293.Sinac_3477"/>
<dbReference type="PANTHER" id="PTHR30093">
    <property type="entry name" value="GENERAL SECRETION PATHWAY PROTEIN G"/>
    <property type="match status" value="1"/>
</dbReference>
<dbReference type="OrthoDB" id="208854at2"/>
<protein>
    <recommendedName>
        <fullName evidence="2">DUF1559 domain-containing protein</fullName>
    </recommendedName>
</protein>
<dbReference type="InterPro" id="IPR011453">
    <property type="entry name" value="DUF1559"/>
</dbReference>
<dbReference type="PANTHER" id="PTHR30093:SF2">
    <property type="entry name" value="TYPE II SECRETION SYSTEM PROTEIN H"/>
    <property type="match status" value="1"/>
</dbReference>
<sequence length="854" mass="92356">MKSVSGCIKIRLRFWAGVAVLLTASPFLEAAEAVPLARYFPRQDLAAYAEFDGLDAHGELWRKTAAYRLLNETPAGAMFESVFVQLAGRTRSMTPLEAGEMWLLAEHAIRHGFAVGVVRNPGPGQPRRVWVGAVIRGGGKGKTREVVEKLIAAARNPDEKPESVGKSKGRTLSMEGGPERRVAWWLEGEDIALSLLSPEGADLMIEALDGGRPDATGHPERVALSRVTDGFTPIGLAFADLSAFPPLPPQAAAIGLDRVKQIEYRWGIQGDALMTVTRLVAPAPRSGLLALFDQPTFDRASLASLPPGLAGVTAFSVDLGGVYDRFVAGLAASNPAGRNSLESSEIAFRNVTGLRIRDDLLAQLGAKATYFFLPTRGDAPIQALAGLAQGFLRTPRYAAILEVKDPAAFAKLLDGAVIKSQAYFRDRFEANTKPPPVRIHPLKGIDHGYSVSISPSVAPFPAGFRPTFIMGKTTLILASNPEDARATLELQERGALLPASDPLASTLDRLPRRAIMASVIDERRSLLPEMIANFPLLIQWGQTFVLARRMGPQFRQPMPQQGLFGGMPRPVGSSVTGFELDPDKIPTPEELRPFLFPSLFALAVDDQAVEYTTREAFPTLNPLALAPAAVAVLLPATQSARAAAQRSQSVNNLKQIGLAMHNFHSTNDFFPPQATYGKNKKPLLSWRVAILPYLDQVALYNEFKQDEPWDSPHNKPLIARMPPVFAIPGAKAEPGKTYYRGFSGQSALFESEQKDGTGVRLQAVIDGTSNTLGIVEAKEAVVWTKPDEEIPFAANADPANVKNLLGMLGGHFAGGFNVLFLDGSVRFIKVTINPLILRALITRNGGEVIAQDAF</sequence>